<accession>A0A1G8TCI4</accession>
<evidence type="ECO:0000313" key="11">
    <source>
        <dbReference type="Proteomes" id="UP000183255"/>
    </source>
</evidence>
<evidence type="ECO:0000259" key="9">
    <source>
        <dbReference type="Pfam" id="PF12320"/>
    </source>
</evidence>
<name>A0A1G8TCI4_9CLOT</name>
<evidence type="ECO:0000313" key="10">
    <source>
        <dbReference type="EMBL" id="SDJ39289.1"/>
    </source>
</evidence>
<keyword evidence="5 7" id="KW-0378">Hydrolase</keyword>
<comment type="subunit">
    <text evidence="2 7">Heterodimer of SbcC and SbcD.</text>
</comment>
<dbReference type="NCBIfam" id="TIGR00619">
    <property type="entry name" value="sbcd"/>
    <property type="match status" value="1"/>
</dbReference>
<gene>
    <name evidence="7" type="primary">sbcD</name>
    <name evidence="10" type="ORF">SAMN05421804_1183</name>
</gene>
<keyword evidence="7" id="KW-0233">DNA recombination</keyword>
<dbReference type="RefSeq" id="WP_031577587.1">
    <property type="nucleotide sequence ID" value="NZ_FNDZ01000018.1"/>
</dbReference>
<dbReference type="InterPro" id="IPR004843">
    <property type="entry name" value="Calcineurin-like_PHP"/>
</dbReference>
<dbReference type="Gene3D" id="3.60.21.10">
    <property type="match status" value="1"/>
</dbReference>
<evidence type="ECO:0000256" key="4">
    <source>
        <dbReference type="ARBA" id="ARBA00022722"/>
    </source>
</evidence>
<comment type="function">
    <text evidence="7">SbcCD cleaves DNA hairpin structures. These structures can inhibit DNA replication and are intermediates in certain DNA recombination reactions. The complex acts as a 3'-&gt;5' double strand exonuclease that can open hairpins. It also has a 5' single-strand endonuclease activity.</text>
</comment>
<dbReference type="PANTHER" id="PTHR30337">
    <property type="entry name" value="COMPONENT OF ATP-DEPENDENT DSDNA EXONUCLEASE"/>
    <property type="match status" value="1"/>
</dbReference>
<dbReference type="GO" id="GO:0004519">
    <property type="term" value="F:endonuclease activity"/>
    <property type="evidence" value="ECO:0007669"/>
    <property type="project" value="UniProtKB-KW"/>
</dbReference>
<evidence type="ECO:0000256" key="1">
    <source>
        <dbReference type="ARBA" id="ARBA00010555"/>
    </source>
</evidence>
<comment type="similarity">
    <text evidence="1 7">Belongs to the SbcD family.</text>
</comment>
<evidence type="ECO:0000256" key="3">
    <source>
        <dbReference type="ARBA" id="ARBA00013365"/>
    </source>
</evidence>
<dbReference type="AlphaFoldDB" id="A0A1G8TCI4"/>
<dbReference type="GO" id="GO:0008408">
    <property type="term" value="F:3'-5' exonuclease activity"/>
    <property type="evidence" value="ECO:0007669"/>
    <property type="project" value="InterPro"/>
</dbReference>
<dbReference type="GO" id="GO:0006310">
    <property type="term" value="P:DNA recombination"/>
    <property type="evidence" value="ECO:0007669"/>
    <property type="project" value="UniProtKB-KW"/>
</dbReference>
<dbReference type="Pfam" id="PF12320">
    <property type="entry name" value="SbcD_C"/>
    <property type="match status" value="1"/>
</dbReference>
<evidence type="ECO:0000256" key="2">
    <source>
        <dbReference type="ARBA" id="ARBA00011322"/>
    </source>
</evidence>
<dbReference type="GO" id="GO:0006260">
    <property type="term" value="P:DNA replication"/>
    <property type="evidence" value="ECO:0007669"/>
    <property type="project" value="UniProtKB-KW"/>
</dbReference>
<keyword evidence="7" id="KW-0255">Endonuclease</keyword>
<dbReference type="InterPro" id="IPR029052">
    <property type="entry name" value="Metallo-depent_PP-like"/>
</dbReference>
<keyword evidence="4 7" id="KW-0540">Nuclease</keyword>
<keyword evidence="6 7" id="KW-0269">Exonuclease</keyword>
<proteinExistence type="inferred from homology"/>
<dbReference type="InterPro" id="IPR050535">
    <property type="entry name" value="DNA_Repair-Maintenance_Comp"/>
</dbReference>
<dbReference type="InterPro" id="IPR004593">
    <property type="entry name" value="SbcD"/>
</dbReference>
<keyword evidence="7" id="KW-0235">DNA replication</keyword>
<dbReference type="Pfam" id="PF00149">
    <property type="entry name" value="Metallophos"/>
    <property type="match status" value="1"/>
</dbReference>
<dbReference type="InterPro" id="IPR026843">
    <property type="entry name" value="SbcD_C"/>
</dbReference>
<sequence>MKILHVADLHIGRYFNGVSLLEDQREMLQDILRIIKEQNPDVVLIAGDLYDRSIPREDAVKLNDYFLTELVRLGKKNLVITGNHDSHERVGFLSSLLEDKGLIVENTVRRPLRCITLKDEFGPVEFYLFPYRDTSILKSIYELESFKDDSMVYERIFKESRKVNSNRKVLVYHGFVAGSAKEEMEESDSERLLSVGGHDYIKSSVFEGFHYVALGHLHKAQWVEKGRIRYSGSPMKYSFSEENHNKSVSLITLSAEGTVEVSEIPIYTKRDVVTLEGHFTEFMNLQYEGNPEDYIRVFLKDQEEILDPMMRLRTKYPNILELRKKRDEENLFNEQAEFSMIQQNDVTALFRDFYKLKNEREMDESAAVLFKEILISMERGEKE</sequence>
<evidence type="ECO:0000256" key="5">
    <source>
        <dbReference type="ARBA" id="ARBA00022801"/>
    </source>
</evidence>
<dbReference type="PANTHER" id="PTHR30337:SF0">
    <property type="entry name" value="NUCLEASE SBCCD SUBUNIT D"/>
    <property type="match status" value="1"/>
</dbReference>
<dbReference type="InterPro" id="IPR041796">
    <property type="entry name" value="Mre11_N"/>
</dbReference>
<feature type="domain" description="Nuclease SbcCD subunit D C-terminal" evidence="9">
    <location>
        <begin position="269"/>
        <end position="356"/>
    </location>
</feature>
<feature type="domain" description="Calcineurin-like phosphoesterase" evidence="8">
    <location>
        <begin position="1"/>
        <end position="219"/>
    </location>
</feature>
<protein>
    <recommendedName>
        <fullName evidence="3 7">Nuclease SbcCD subunit D</fullName>
    </recommendedName>
</protein>
<dbReference type="CDD" id="cd00840">
    <property type="entry name" value="MPP_Mre11_N"/>
    <property type="match status" value="1"/>
</dbReference>
<evidence type="ECO:0000256" key="6">
    <source>
        <dbReference type="ARBA" id="ARBA00022839"/>
    </source>
</evidence>
<dbReference type="EMBL" id="FNDZ01000018">
    <property type="protein sequence ID" value="SDJ39289.1"/>
    <property type="molecule type" value="Genomic_DNA"/>
</dbReference>
<evidence type="ECO:0000259" key="8">
    <source>
        <dbReference type="Pfam" id="PF00149"/>
    </source>
</evidence>
<evidence type="ECO:0000256" key="7">
    <source>
        <dbReference type="RuleBase" id="RU363069"/>
    </source>
</evidence>
<dbReference type="SUPFAM" id="SSF56300">
    <property type="entry name" value="Metallo-dependent phosphatases"/>
    <property type="match status" value="1"/>
</dbReference>
<dbReference type="Proteomes" id="UP000183255">
    <property type="component" value="Unassembled WGS sequence"/>
</dbReference>
<organism evidence="10 11">
    <name type="scientific">Proteiniclasticum ruminis</name>
    <dbReference type="NCBI Taxonomy" id="398199"/>
    <lineage>
        <taxon>Bacteria</taxon>
        <taxon>Bacillati</taxon>
        <taxon>Bacillota</taxon>
        <taxon>Clostridia</taxon>
        <taxon>Eubacteriales</taxon>
        <taxon>Clostridiaceae</taxon>
        <taxon>Proteiniclasticum</taxon>
    </lineage>
</organism>
<reference evidence="10 11" key="1">
    <citation type="submission" date="2016-10" db="EMBL/GenBank/DDBJ databases">
        <authorList>
            <person name="de Groot N.N."/>
        </authorList>
    </citation>
    <scope>NUCLEOTIDE SEQUENCE [LARGE SCALE GENOMIC DNA]</scope>
    <source>
        <strain evidence="10 11">CGMCC 1.5058</strain>
    </source>
</reference>